<feature type="region of interest" description="Disordered" evidence="1">
    <location>
        <begin position="23"/>
        <end position="53"/>
    </location>
</feature>
<dbReference type="OrthoDB" id="2415061at2759"/>
<reference evidence="2" key="1">
    <citation type="submission" date="2021-06" db="EMBL/GenBank/DDBJ databases">
        <authorList>
            <person name="Kallberg Y."/>
            <person name="Tangrot J."/>
            <person name="Rosling A."/>
        </authorList>
    </citation>
    <scope>NUCLEOTIDE SEQUENCE</scope>
    <source>
        <strain evidence="2">IN212</strain>
    </source>
</reference>
<evidence type="ECO:0000313" key="2">
    <source>
        <dbReference type="EMBL" id="CAG8570416.1"/>
    </source>
</evidence>
<organism evidence="2 3">
    <name type="scientific">Racocetra fulgida</name>
    <dbReference type="NCBI Taxonomy" id="60492"/>
    <lineage>
        <taxon>Eukaryota</taxon>
        <taxon>Fungi</taxon>
        <taxon>Fungi incertae sedis</taxon>
        <taxon>Mucoromycota</taxon>
        <taxon>Glomeromycotina</taxon>
        <taxon>Glomeromycetes</taxon>
        <taxon>Diversisporales</taxon>
        <taxon>Gigasporaceae</taxon>
        <taxon>Racocetra</taxon>
    </lineage>
</organism>
<dbReference type="EMBL" id="CAJVPZ010006180">
    <property type="protein sequence ID" value="CAG8570416.1"/>
    <property type="molecule type" value="Genomic_DNA"/>
</dbReference>
<dbReference type="Proteomes" id="UP000789396">
    <property type="component" value="Unassembled WGS sequence"/>
</dbReference>
<protein>
    <submittedName>
        <fullName evidence="2">13835_t:CDS:1</fullName>
    </submittedName>
</protein>
<gene>
    <name evidence="2" type="ORF">RFULGI_LOCUS5431</name>
</gene>
<sequence length="135" mass="15775">MSEILGSITGALGRLFKNLLPSWGDPTPPKLPEPSEPPVLEEEPGSEEEGENDYKTALAYQNTETRWYSAIRRFLFWKKQGNNIEFYDGSTQWTGSENDFRVLLRDWFVIKANLNETLQEAHKYYNEEAEEILWR</sequence>
<proteinExistence type="predicted"/>
<name>A0A9N9G189_9GLOM</name>
<comment type="caution">
    <text evidence="2">The sequence shown here is derived from an EMBL/GenBank/DDBJ whole genome shotgun (WGS) entry which is preliminary data.</text>
</comment>
<feature type="compositionally biased region" description="Pro residues" evidence="1">
    <location>
        <begin position="26"/>
        <end position="37"/>
    </location>
</feature>
<accession>A0A9N9G189</accession>
<dbReference type="AlphaFoldDB" id="A0A9N9G189"/>
<feature type="non-terminal residue" evidence="2">
    <location>
        <position position="135"/>
    </location>
</feature>
<feature type="compositionally biased region" description="Acidic residues" evidence="1">
    <location>
        <begin position="39"/>
        <end position="51"/>
    </location>
</feature>
<evidence type="ECO:0000313" key="3">
    <source>
        <dbReference type="Proteomes" id="UP000789396"/>
    </source>
</evidence>
<evidence type="ECO:0000256" key="1">
    <source>
        <dbReference type="SAM" id="MobiDB-lite"/>
    </source>
</evidence>
<keyword evidence="3" id="KW-1185">Reference proteome</keyword>